<name>A0A388T793_9ACTN</name>
<reference evidence="1 2" key="1">
    <citation type="submission" date="2018-07" db="EMBL/GenBank/DDBJ databases">
        <title>Whole Genome Shotgun Sequence of Streptomyces spongiicola strain 531S.</title>
        <authorList>
            <person name="Dohra H."/>
            <person name="Kodani S."/>
        </authorList>
    </citation>
    <scope>NUCLEOTIDE SEQUENCE [LARGE SCALE GENOMIC DNA]</scope>
    <source>
        <strain evidence="1 2">531S</strain>
    </source>
</reference>
<organism evidence="1 2">
    <name type="scientific">Streptomyces spongiicola</name>
    <dbReference type="NCBI Taxonomy" id="1690221"/>
    <lineage>
        <taxon>Bacteria</taxon>
        <taxon>Bacillati</taxon>
        <taxon>Actinomycetota</taxon>
        <taxon>Actinomycetes</taxon>
        <taxon>Kitasatosporales</taxon>
        <taxon>Streptomycetaceae</taxon>
        <taxon>Streptomyces</taxon>
    </lineage>
</organism>
<evidence type="ECO:0000313" key="1">
    <source>
        <dbReference type="EMBL" id="GBQ04426.1"/>
    </source>
</evidence>
<accession>A0A388T793</accession>
<comment type="caution">
    <text evidence="1">The sequence shown here is derived from an EMBL/GenBank/DDBJ whole genome shotgun (WGS) entry which is preliminary data.</text>
</comment>
<dbReference type="EMBL" id="BGZL01000044">
    <property type="protein sequence ID" value="GBQ04426.1"/>
    <property type="molecule type" value="Genomic_DNA"/>
</dbReference>
<protein>
    <submittedName>
        <fullName evidence="1">Uncharacterized protein</fullName>
    </submittedName>
</protein>
<sequence>MDLRHWVTQVTQDDAAIDRLRHPPFGRSPAVFGARVTQVTQRLSTSDKEGGGVCCGAWLRE</sequence>
<gene>
    <name evidence="1" type="ORF">SSP531S_59220</name>
</gene>
<dbReference type="Proteomes" id="UP000265354">
    <property type="component" value="Unassembled WGS sequence"/>
</dbReference>
<proteinExistence type="predicted"/>
<dbReference type="AlphaFoldDB" id="A0A388T793"/>
<evidence type="ECO:0000313" key="2">
    <source>
        <dbReference type="Proteomes" id="UP000265354"/>
    </source>
</evidence>